<dbReference type="PROSITE" id="PS51257">
    <property type="entry name" value="PROKAR_LIPOPROTEIN"/>
    <property type="match status" value="1"/>
</dbReference>
<name>A0A7W7YBT0_9BACT</name>
<comment type="caution">
    <text evidence="2">The sequence shown here is derived from an EMBL/GenBank/DDBJ whole genome shotgun (WGS) entry which is preliminary data.</text>
</comment>
<dbReference type="AlphaFoldDB" id="A0A7W7YBT0"/>
<accession>A0A7W7YBT0</accession>
<keyword evidence="1" id="KW-0732">Signal</keyword>
<protein>
    <recommendedName>
        <fullName evidence="4">Lipoprotein</fullName>
    </recommendedName>
</protein>
<dbReference type="EMBL" id="JACHIG010000005">
    <property type="protein sequence ID" value="MBB5033307.1"/>
    <property type="molecule type" value="Genomic_DNA"/>
</dbReference>
<dbReference type="RefSeq" id="WP_184340217.1">
    <property type="nucleotide sequence ID" value="NZ_JACHIG010000005.1"/>
</dbReference>
<gene>
    <name evidence="2" type="ORF">HNQ65_002890</name>
</gene>
<keyword evidence="3" id="KW-1185">Reference proteome</keyword>
<feature type="signal peptide" evidence="1">
    <location>
        <begin position="1"/>
        <end position="26"/>
    </location>
</feature>
<reference evidence="2 3" key="1">
    <citation type="submission" date="2020-08" db="EMBL/GenBank/DDBJ databases">
        <title>Genomic Encyclopedia of Type Strains, Phase IV (KMG-IV): sequencing the most valuable type-strain genomes for metagenomic binning, comparative biology and taxonomic classification.</title>
        <authorList>
            <person name="Goeker M."/>
        </authorList>
    </citation>
    <scope>NUCLEOTIDE SEQUENCE [LARGE SCALE GENOMIC DNA]</scope>
    <source>
        <strain evidence="2 3">DSM 12252</strain>
    </source>
</reference>
<organism evidence="2 3">
    <name type="scientific">Prosthecobacter vanneervenii</name>
    <dbReference type="NCBI Taxonomy" id="48466"/>
    <lineage>
        <taxon>Bacteria</taxon>
        <taxon>Pseudomonadati</taxon>
        <taxon>Verrucomicrobiota</taxon>
        <taxon>Verrucomicrobiia</taxon>
        <taxon>Verrucomicrobiales</taxon>
        <taxon>Verrucomicrobiaceae</taxon>
        <taxon>Prosthecobacter</taxon>
    </lineage>
</organism>
<feature type="chain" id="PRO_5031062456" description="Lipoprotein" evidence="1">
    <location>
        <begin position="27"/>
        <end position="153"/>
    </location>
</feature>
<evidence type="ECO:0000256" key="1">
    <source>
        <dbReference type="SAM" id="SignalP"/>
    </source>
</evidence>
<dbReference type="Proteomes" id="UP000590740">
    <property type="component" value="Unassembled WGS sequence"/>
</dbReference>
<sequence length="153" mass="17188">MKKLSALALFLACGLSLLLLSSCSDAFYITPEMTFAYDDFGPEPMATRLLGPRGKDTQVVTRFASTRITPPTEGPDIRFVNMEQAMYYLRRNVRKLPKTGEGSDLRQRLSRTYARLYYIYSAKRNSMLAAPFSSYGRGGINKAQLMPPMPPTI</sequence>
<evidence type="ECO:0000313" key="2">
    <source>
        <dbReference type="EMBL" id="MBB5033307.1"/>
    </source>
</evidence>
<evidence type="ECO:0008006" key="4">
    <source>
        <dbReference type="Google" id="ProtNLM"/>
    </source>
</evidence>
<evidence type="ECO:0000313" key="3">
    <source>
        <dbReference type="Proteomes" id="UP000590740"/>
    </source>
</evidence>
<proteinExistence type="predicted"/>